<dbReference type="Gramene" id="TraesMAC4B03G02234880.1">
    <property type="protein sequence ID" value="TraesMAC4B03G02234880.1.CDS1"/>
    <property type="gene ID" value="TraesMAC4B03G02234880"/>
</dbReference>
<dbReference type="Gramene" id="TraesSYM4B03G02261810.1">
    <property type="protein sequence ID" value="TraesSYM4B03G02261810.1.CDS1"/>
    <property type="gene ID" value="TraesSYM4B03G02261810"/>
</dbReference>
<gene>
    <name evidence="1" type="primary">LOC123090774</name>
</gene>
<dbReference type="Gramene" id="TraesJAG4B03G02235120.1">
    <property type="protein sequence ID" value="TraesJAG4B03G02235120.1.CDS1"/>
    <property type="gene ID" value="TraesJAG4B03G02235120"/>
</dbReference>
<dbReference type="AlphaFoldDB" id="A0A3B6IL14"/>
<dbReference type="Proteomes" id="UP000019116">
    <property type="component" value="Chromosome 4B"/>
</dbReference>
<reference evidence="1" key="1">
    <citation type="submission" date="2018-08" db="EMBL/GenBank/DDBJ databases">
        <authorList>
            <person name="Rossello M."/>
        </authorList>
    </citation>
    <scope>NUCLEOTIDE SEQUENCE [LARGE SCALE GENOMIC DNA]</scope>
    <source>
        <strain evidence="1">cv. Chinese Spring</strain>
    </source>
</reference>
<dbReference type="Gramene" id="TraesCLE_scaffold_065101_01G000300.1">
    <property type="protein sequence ID" value="TraesCLE_scaffold_065101_01G000300.1"/>
    <property type="gene ID" value="TraesCLE_scaffold_065101_01G000300"/>
</dbReference>
<dbReference type="Gramene" id="TraesROB_scaffold_056643_01G000100.1">
    <property type="protein sequence ID" value="TraesROB_scaffold_056643_01G000100.1"/>
    <property type="gene ID" value="TraesROB_scaffold_056643_01G000100"/>
</dbReference>
<dbReference type="Gramene" id="TraesCAD_scaffold_057046_01G000100.1">
    <property type="protein sequence ID" value="TraesCAD_scaffold_057046_01G000100.1"/>
    <property type="gene ID" value="TraesCAD_scaffold_057046_01G000100"/>
</dbReference>
<dbReference type="Gramene" id="TraesSTA4B03G02230590.1">
    <property type="protein sequence ID" value="TraesSTA4B03G02230590.1.CDS1"/>
    <property type="gene ID" value="TraesSTA4B03G02230590"/>
</dbReference>
<dbReference type="RefSeq" id="XP_044368047.1">
    <property type="nucleotide sequence ID" value="XM_044512112.1"/>
</dbReference>
<dbReference type="EnsemblPlants" id="TraesCS4B02G036500.1">
    <property type="protein sequence ID" value="TraesCS4B02G036500.1.cds1"/>
    <property type="gene ID" value="TraesCS4B02G036500"/>
</dbReference>
<keyword evidence="2" id="KW-1185">Reference proteome</keyword>
<dbReference type="Gramene" id="TraesWEE_scaffold_076331_01G000100.1">
    <property type="protein sequence ID" value="TraesWEE_scaffold_076331_01G000100.1"/>
    <property type="gene ID" value="TraesWEE_scaffold_076331_01G000100"/>
</dbReference>
<reference evidence="1" key="2">
    <citation type="submission" date="2018-10" db="UniProtKB">
        <authorList>
            <consortium name="EnsemblPlants"/>
        </authorList>
    </citation>
    <scope>IDENTIFICATION</scope>
</reference>
<dbReference type="PANTHER" id="PTHR33085:SF145">
    <property type="entry name" value="OS05G0302200 PROTEIN"/>
    <property type="match status" value="1"/>
</dbReference>
<dbReference type="GeneID" id="123090774"/>
<dbReference type="Gramene" id="TraesCS4B02G036500.1">
    <property type="protein sequence ID" value="TraesCS4B02G036500.1.cds1"/>
    <property type="gene ID" value="TraesCS4B02G036500"/>
</dbReference>
<proteinExistence type="predicted"/>
<evidence type="ECO:0000313" key="1">
    <source>
        <dbReference type="EnsemblPlants" id="TraesCS4B02G036500.1.cds1"/>
    </source>
</evidence>
<evidence type="ECO:0000313" key="2">
    <source>
        <dbReference type="Proteomes" id="UP000019116"/>
    </source>
</evidence>
<accession>A0A3B6IL14</accession>
<dbReference type="Pfam" id="PF07893">
    <property type="entry name" value="DUF1668"/>
    <property type="match status" value="1"/>
</dbReference>
<evidence type="ECO:0008006" key="3">
    <source>
        <dbReference type="Google" id="ProtNLM"/>
    </source>
</evidence>
<dbReference type="InterPro" id="IPR012871">
    <property type="entry name" value="DUF1668_ORYSA"/>
</dbReference>
<protein>
    <recommendedName>
        <fullName evidence="3">DUF1618 domain-containing protein</fullName>
    </recommendedName>
</protein>
<dbReference type="Gramene" id="TraesPARA_EIv1.0_1314820.1">
    <property type="protein sequence ID" value="TraesPARA_EIv1.0_1314820.1.CDS1"/>
    <property type="gene ID" value="TraesPARA_EIv1.0_1314820"/>
</dbReference>
<name>A0A3B6IL14_WHEAT</name>
<dbReference type="Gramene" id="TraesNOR4B03G02252580.1">
    <property type="protein sequence ID" value="TraesNOR4B03G02252580.1.CDS1"/>
    <property type="gene ID" value="TraesNOR4B03G02252580"/>
</dbReference>
<organism evidence="1">
    <name type="scientific">Triticum aestivum</name>
    <name type="common">Wheat</name>
    <dbReference type="NCBI Taxonomy" id="4565"/>
    <lineage>
        <taxon>Eukaryota</taxon>
        <taxon>Viridiplantae</taxon>
        <taxon>Streptophyta</taxon>
        <taxon>Embryophyta</taxon>
        <taxon>Tracheophyta</taxon>
        <taxon>Spermatophyta</taxon>
        <taxon>Magnoliopsida</taxon>
        <taxon>Liliopsida</taxon>
        <taxon>Poales</taxon>
        <taxon>Poaceae</taxon>
        <taxon>BOP clade</taxon>
        <taxon>Pooideae</taxon>
        <taxon>Triticodae</taxon>
        <taxon>Triticeae</taxon>
        <taxon>Triticinae</taxon>
        <taxon>Triticum</taxon>
    </lineage>
</organism>
<sequence length="359" mass="40291">MKARQLVNVVMRRYGMGSSHYSVSRIKPEEQLFFPSTKEAREASSTGTGEMETISRMPAAPSLSLVRSAVLVERLDFLPFYERKILCVDAQGRTVLYDADADADAGLLHPLPSLRGPKGPNPISFSILDREPLDPRRADVLYVMPRCPRRYDYYSFEALMYSDPSNGRKGWRWHRLPPPPASANGCHALVDKDGGGDPILVVSSADGTHCFHTFTNTWFEAGGWRLPFAGRAHRVAELDNLWFGIARAWPYDLCAMDLYPLCGGLCPEAEAPRLAYSWGDHLSLPDDWEMMDCSMVYLGGGRFCVAKIFEFCHGDDDRKGMGVISGLEVVRQGEPSKLVMVKHKSKLYKFTRDEIQCIL</sequence>
<dbReference type="Gramene" id="TraesCS4B03G0080200.1">
    <property type="protein sequence ID" value="TraesCS4B03G0080200.1.CDS1"/>
    <property type="gene ID" value="TraesCS4B03G0080200"/>
</dbReference>
<dbReference type="Gramene" id="TraesLAC4B03G02189370.1">
    <property type="protein sequence ID" value="TraesLAC4B03G02189370.1.CDS1"/>
    <property type="gene ID" value="TraesLAC4B03G02189370"/>
</dbReference>
<dbReference type="Gramene" id="TraesLDM4B03G02235490.1">
    <property type="protein sequence ID" value="TraesLDM4B03G02235490.1.CDS1"/>
    <property type="gene ID" value="TraesLDM4B03G02235490"/>
</dbReference>
<dbReference type="PANTHER" id="PTHR33085">
    <property type="entry name" value="OS12G0113100 PROTEIN-RELATED"/>
    <property type="match status" value="1"/>
</dbReference>
<dbReference type="Gramene" id="TraesARI4B03G02272260.1">
    <property type="protein sequence ID" value="TraesARI4B03G02272260.1.CDS1"/>
    <property type="gene ID" value="TraesARI4B03G02272260"/>
</dbReference>